<proteinExistence type="predicted"/>
<dbReference type="Proteomes" id="UP000095287">
    <property type="component" value="Unplaced"/>
</dbReference>
<organism evidence="1 2">
    <name type="scientific">Steinernema glaseri</name>
    <dbReference type="NCBI Taxonomy" id="37863"/>
    <lineage>
        <taxon>Eukaryota</taxon>
        <taxon>Metazoa</taxon>
        <taxon>Ecdysozoa</taxon>
        <taxon>Nematoda</taxon>
        <taxon>Chromadorea</taxon>
        <taxon>Rhabditida</taxon>
        <taxon>Tylenchina</taxon>
        <taxon>Panagrolaimomorpha</taxon>
        <taxon>Strongyloidoidea</taxon>
        <taxon>Steinernematidae</taxon>
        <taxon>Steinernema</taxon>
    </lineage>
</organism>
<dbReference type="AlphaFoldDB" id="A0A1I7ZDM8"/>
<reference evidence="2" key="1">
    <citation type="submission" date="2016-11" db="UniProtKB">
        <authorList>
            <consortium name="WormBaseParasite"/>
        </authorList>
    </citation>
    <scope>IDENTIFICATION</scope>
</reference>
<accession>A0A1I7ZDM8</accession>
<name>A0A1I7ZDM8_9BILA</name>
<sequence>MYASVVSIHCRIRAFWLSTTLSIERCGKQVAAAGFLSSDKLLVCHRVRFGDVSVRRAVLIGRNSQRIRRAKLEIVLHINSPSLLTITLHGTIDMVSDAARDYNCYKDAH</sequence>
<dbReference type="WBParaSite" id="L893_g25302.t1">
    <property type="protein sequence ID" value="L893_g25302.t1"/>
    <property type="gene ID" value="L893_g25302"/>
</dbReference>
<evidence type="ECO:0000313" key="2">
    <source>
        <dbReference type="WBParaSite" id="L893_g25302.t1"/>
    </source>
</evidence>
<evidence type="ECO:0000313" key="1">
    <source>
        <dbReference type="Proteomes" id="UP000095287"/>
    </source>
</evidence>
<keyword evidence="1" id="KW-1185">Reference proteome</keyword>
<protein>
    <submittedName>
        <fullName evidence="2">KH_dom_type_1 domain-containing protein</fullName>
    </submittedName>
</protein>